<feature type="compositionally biased region" description="Low complexity" evidence="1">
    <location>
        <begin position="162"/>
        <end position="195"/>
    </location>
</feature>
<comment type="caution">
    <text evidence="3">The sequence shown here is derived from an EMBL/GenBank/DDBJ whole genome shotgun (WGS) entry which is preliminary data.</text>
</comment>
<dbReference type="OrthoDB" id="6193602at2"/>
<keyword evidence="2" id="KW-0732">Signal</keyword>
<keyword evidence="4" id="KW-1185">Reference proteome</keyword>
<feature type="region of interest" description="Disordered" evidence="1">
    <location>
        <begin position="135"/>
        <end position="200"/>
    </location>
</feature>
<evidence type="ECO:0000313" key="4">
    <source>
        <dbReference type="Proteomes" id="UP000244064"/>
    </source>
</evidence>
<feature type="compositionally biased region" description="Basic and acidic residues" evidence="1">
    <location>
        <begin position="44"/>
        <end position="56"/>
    </location>
</feature>
<proteinExistence type="predicted"/>
<name>A0A2T5PB54_9PSED</name>
<dbReference type="Proteomes" id="UP000244064">
    <property type="component" value="Unassembled WGS sequence"/>
</dbReference>
<evidence type="ECO:0000256" key="1">
    <source>
        <dbReference type="SAM" id="MobiDB-lite"/>
    </source>
</evidence>
<feature type="chain" id="PRO_5015617138" evidence="2">
    <location>
        <begin position="22"/>
        <end position="344"/>
    </location>
</feature>
<dbReference type="Pfam" id="PF12048">
    <property type="entry name" value="DUF3530"/>
    <property type="match status" value="1"/>
</dbReference>
<protein>
    <submittedName>
        <fullName evidence="3">DUF3530 domain-containing protein</fullName>
    </submittedName>
</protein>
<gene>
    <name evidence="3" type="ORF">DBO85_06625</name>
</gene>
<reference evidence="3 4" key="1">
    <citation type="submission" date="2018-04" db="EMBL/GenBank/DDBJ databases">
        <title>Pseudomonas sp. nov., isolated from mangrove soil.</title>
        <authorList>
            <person name="Chen C."/>
        </authorList>
    </citation>
    <scope>NUCLEOTIDE SEQUENCE [LARGE SCALE GENOMIC DNA]</scope>
    <source>
        <strain evidence="3 4">TC-11</strain>
    </source>
</reference>
<accession>A0A2T5PB54</accession>
<dbReference type="InterPro" id="IPR029058">
    <property type="entry name" value="AB_hydrolase_fold"/>
</dbReference>
<dbReference type="EMBL" id="QASN01000013">
    <property type="protein sequence ID" value="PTU74935.1"/>
    <property type="molecule type" value="Genomic_DNA"/>
</dbReference>
<dbReference type="SUPFAM" id="SSF53474">
    <property type="entry name" value="alpha/beta-Hydrolases"/>
    <property type="match status" value="1"/>
</dbReference>
<evidence type="ECO:0000313" key="3">
    <source>
        <dbReference type="EMBL" id="PTU74935.1"/>
    </source>
</evidence>
<feature type="region of interest" description="Disordered" evidence="1">
    <location>
        <begin position="24"/>
        <end position="73"/>
    </location>
</feature>
<sequence length="344" mass="37277">MHRFLRPLCVVLLLGCWPALAEEPASEEPPAVNQDDSEETPAESIERPNLPERSEQDAAALQQRFDDSEQQQLETPKERFLALWLPANVGEPSGMVIILPGDNMHAAAPEVVAPLRRKLPDAGWHSLSLSLPDPLSDLPLPRPQPVADAPQTEDAHAAEPSADTPPAVTEETTPADTAEVAPAPAPADDASAAEAQRLRDEAMQAHAERTFARIDAAVVFANQREAPRIILLGHGSGGYWAARYLKEKPAPGVSGLLLVSPQVPAGFAPALEELAPTLSLPVGDLFYKDQAAERSAALRRLQASKRLKAANYRQTALKALPGNHEAEQEQLYRRARGWLELPSR</sequence>
<dbReference type="AlphaFoldDB" id="A0A2T5PB54"/>
<dbReference type="Gene3D" id="3.40.50.1820">
    <property type="entry name" value="alpha/beta hydrolase"/>
    <property type="match status" value="1"/>
</dbReference>
<evidence type="ECO:0000256" key="2">
    <source>
        <dbReference type="SAM" id="SignalP"/>
    </source>
</evidence>
<organism evidence="3 4">
    <name type="scientific">Pseudomonas mangrovi</name>
    <dbReference type="NCBI Taxonomy" id="2161748"/>
    <lineage>
        <taxon>Bacteria</taxon>
        <taxon>Pseudomonadati</taxon>
        <taxon>Pseudomonadota</taxon>
        <taxon>Gammaproteobacteria</taxon>
        <taxon>Pseudomonadales</taxon>
        <taxon>Pseudomonadaceae</taxon>
        <taxon>Pseudomonas</taxon>
    </lineage>
</organism>
<feature type="signal peptide" evidence="2">
    <location>
        <begin position="1"/>
        <end position="21"/>
    </location>
</feature>
<dbReference type="InterPro" id="IPR022529">
    <property type="entry name" value="DUF3530"/>
</dbReference>
<dbReference type="RefSeq" id="WP_108106476.1">
    <property type="nucleotide sequence ID" value="NZ_QASN01000013.1"/>
</dbReference>